<evidence type="ECO:0000256" key="1">
    <source>
        <dbReference type="SAM" id="Phobius"/>
    </source>
</evidence>
<name>A0A6J7G086_9ZZZZ</name>
<feature type="transmembrane region" description="Helical" evidence="1">
    <location>
        <begin position="147"/>
        <end position="165"/>
    </location>
</feature>
<keyword evidence="1" id="KW-1133">Transmembrane helix</keyword>
<evidence type="ECO:0000313" key="4">
    <source>
        <dbReference type="EMBL" id="CAB4957374.1"/>
    </source>
</evidence>
<feature type="transmembrane region" description="Helical" evidence="1">
    <location>
        <begin position="115"/>
        <end position="135"/>
    </location>
</feature>
<evidence type="ECO:0000259" key="2">
    <source>
        <dbReference type="Pfam" id="PF00892"/>
    </source>
</evidence>
<feature type="transmembrane region" description="Helical" evidence="1">
    <location>
        <begin position="177"/>
        <end position="200"/>
    </location>
</feature>
<proteinExistence type="predicted"/>
<feature type="transmembrane region" description="Helical" evidence="1">
    <location>
        <begin position="61"/>
        <end position="81"/>
    </location>
</feature>
<feature type="transmembrane region" description="Helical" evidence="1">
    <location>
        <begin position="87"/>
        <end position="108"/>
    </location>
</feature>
<keyword evidence="1" id="KW-0812">Transmembrane</keyword>
<dbReference type="SUPFAM" id="SSF103481">
    <property type="entry name" value="Multidrug resistance efflux transporter EmrE"/>
    <property type="match status" value="2"/>
</dbReference>
<dbReference type="EMBL" id="CAFBNR010000011">
    <property type="protein sequence ID" value="CAB4957374.1"/>
    <property type="molecule type" value="Genomic_DNA"/>
</dbReference>
<reference evidence="3" key="1">
    <citation type="submission" date="2020-05" db="EMBL/GenBank/DDBJ databases">
        <authorList>
            <person name="Chiriac C."/>
            <person name="Salcher M."/>
            <person name="Ghai R."/>
            <person name="Kavagutti S V."/>
        </authorList>
    </citation>
    <scope>NUCLEOTIDE SEQUENCE</scope>
</reference>
<dbReference type="EMBL" id="CAFBMJ010000032">
    <property type="protein sequence ID" value="CAB4899758.1"/>
    <property type="molecule type" value="Genomic_DNA"/>
</dbReference>
<feature type="domain" description="EamA" evidence="2">
    <location>
        <begin position="146"/>
        <end position="275"/>
    </location>
</feature>
<dbReference type="AlphaFoldDB" id="A0A6J7G086"/>
<protein>
    <submittedName>
        <fullName evidence="3">Unannotated protein</fullName>
    </submittedName>
</protein>
<evidence type="ECO:0000313" key="3">
    <source>
        <dbReference type="EMBL" id="CAB4899758.1"/>
    </source>
</evidence>
<keyword evidence="1" id="KW-0472">Membrane</keyword>
<feature type="transmembrane region" description="Helical" evidence="1">
    <location>
        <begin position="262"/>
        <end position="279"/>
    </location>
</feature>
<feature type="transmembrane region" description="Helical" evidence="1">
    <location>
        <begin position="220"/>
        <end position="241"/>
    </location>
</feature>
<organism evidence="3">
    <name type="scientific">freshwater metagenome</name>
    <dbReference type="NCBI Taxonomy" id="449393"/>
    <lineage>
        <taxon>unclassified sequences</taxon>
        <taxon>metagenomes</taxon>
        <taxon>ecological metagenomes</taxon>
    </lineage>
</organism>
<dbReference type="InterPro" id="IPR037185">
    <property type="entry name" value="EmrE-like"/>
</dbReference>
<dbReference type="GO" id="GO:0016020">
    <property type="term" value="C:membrane"/>
    <property type="evidence" value="ECO:0007669"/>
    <property type="project" value="InterPro"/>
</dbReference>
<feature type="domain" description="EamA" evidence="2">
    <location>
        <begin position="3"/>
        <end position="131"/>
    </location>
</feature>
<gene>
    <name evidence="3" type="ORF">UFOPK3573_00582</name>
    <name evidence="4" type="ORF">UFOPK3879_00355</name>
</gene>
<dbReference type="InterPro" id="IPR000620">
    <property type="entry name" value="EamA_dom"/>
</dbReference>
<accession>A0A6J7G086</accession>
<feature type="transmembrane region" description="Helical" evidence="1">
    <location>
        <begin position="26"/>
        <end position="49"/>
    </location>
</feature>
<dbReference type="Pfam" id="PF00892">
    <property type="entry name" value="EamA"/>
    <property type="match status" value="2"/>
</dbReference>
<sequence>MVLIWACGAALLYGVADYCGGRASRVSKAAAVTFLGQFVALVLLTAIITFGSTPMMSAHDWLWSGFAGAGGAIALIAFYQAMSLGSMTVVAPISAIVGMCSPVVVGLFQGERPAHIAYFGMALAAIAVALVGDVLDHHDLPTPLRSIVYAFVSGLGFGVIFVCLAQTSDTAGLWPLLGQRMVSVPTVAIVAYFGAGRIHVARSVLPLAALSGLLDTTANGLYLLAIHGGLLSLVGVITALYPVSTVGLAVTLDNEKLHKSQIVGLVLAAISLSMVGYASNA</sequence>